<dbReference type="InterPro" id="IPR001270">
    <property type="entry name" value="ClpA/B"/>
</dbReference>
<sequence>MVDQLSGRVRQVLVLAQEEARMFNHNAIGTEHILLGLVQTDGLAGTLLKDLHIELDTVHQQVEKIVGRGQQSSAGRIPLSARTVELLDRSSAEARRLGRDHVDTEHILLGMLAVEEDAAVQVLSGMGADPAHIRERILEILLDQAPQAVHAVAGPIRPADLLLERFGRNLTEAARAGELDPVIGRGAELDRLLQVLLRRTKNNPVLLGEPGVGKSALVEAVAQRIVNGEVPDELKDKRLYALDLGSLVAGTRYRGDFEERLRTVVQEAAADGNIVLFIDELHTLVGAGGADGALDAAAIVKPMLARGELRTIGATTPEEYRRHIEKDRALERRFQPIRLDPPTPAATIAILKGLRDHYEAHHGVTFTDDALAAAVHLTDRYVTARFLPDKAIDALDEAGALARIRSLAGPSQDGIPVPVTGALVAEVVAAGTGIPLSRLTAEETTRLREMENELRGRVIGQDAAIRVLARAIRRSRAGIADPSRPVGSFLFTGPPGVGKTELARALAGFLFGDDDALIRIDMSEYGEKHSAVRLYGAPPGYLGHDDGGQLTGQVRRRPFSVVLFDDMDKAHPDVLDVLLHILEEGRLTDGQGRTADFGNAVLIMTANLGAQGIASGVPTGFAHDTEGGWMRSLVDSELKGHLRPEFLNRMDEVVVFGPLTAADMTAIVDLEIARLDRRLREGRGVTLEVTAAARRLLAQWCHDPALGARPLRRTVQRKLDDPLSELILTDRLRTGRTVVVDAAGGDRSTLTFTADG</sequence>
<dbReference type="SMART" id="SM01086">
    <property type="entry name" value="ClpB_D2-small"/>
    <property type="match status" value="1"/>
</dbReference>
<dbReference type="SUPFAM" id="SSF81923">
    <property type="entry name" value="Double Clp-N motif"/>
    <property type="match status" value="1"/>
</dbReference>
<dbReference type="Pfam" id="PF07724">
    <property type="entry name" value="AAA_2"/>
    <property type="match status" value="1"/>
</dbReference>
<dbReference type="Pfam" id="PF17871">
    <property type="entry name" value="AAA_lid_9"/>
    <property type="match status" value="1"/>
</dbReference>
<keyword evidence="4" id="KW-0143">Chaperone</keyword>
<dbReference type="AlphaFoldDB" id="A0AA37F5F8"/>
<feature type="domain" description="Clp R" evidence="6">
    <location>
        <begin position="2"/>
        <end position="143"/>
    </location>
</feature>
<dbReference type="Proteomes" id="UP000627984">
    <property type="component" value="Unassembled WGS sequence"/>
</dbReference>
<proteinExistence type="predicted"/>
<protein>
    <submittedName>
        <fullName evidence="7">Chaperone protein ClpB</fullName>
    </submittedName>
</protein>
<dbReference type="Gene3D" id="1.10.1780.10">
    <property type="entry name" value="Clp, N-terminal domain"/>
    <property type="match status" value="1"/>
</dbReference>
<dbReference type="InterPro" id="IPR004176">
    <property type="entry name" value="Clp_R_N"/>
</dbReference>
<dbReference type="CDD" id="cd00009">
    <property type="entry name" value="AAA"/>
    <property type="match status" value="1"/>
</dbReference>
<dbReference type="PANTHER" id="PTHR11638:SF18">
    <property type="entry name" value="HEAT SHOCK PROTEIN 104"/>
    <property type="match status" value="1"/>
</dbReference>
<dbReference type="Gene3D" id="3.40.50.300">
    <property type="entry name" value="P-loop containing nucleotide triphosphate hydrolases"/>
    <property type="match status" value="2"/>
</dbReference>
<dbReference type="Pfam" id="PF02861">
    <property type="entry name" value="Clp_N"/>
    <property type="match status" value="1"/>
</dbReference>
<dbReference type="SUPFAM" id="SSF52540">
    <property type="entry name" value="P-loop containing nucleoside triphosphate hydrolases"/>
    <property type="match status" value="2"/>
</dbReference>
<reference evidence="7" key="1">
    <citation type="journal article" date="2014" name="Int. J. Syst. Evol. Microbiol.">
        <title>Complete genome sequence of Corynebacterium casei LMG S-19264T (=DSM 44701T), isolated from a smear-ripened cheese.</title>
        <authorList>
            <consortium name="US DOE Joint Genome Institute (JGI-PGF)"/>
            <person name="Walter F."/>
            <person name="Albersmeier A."/>
            <person name="Kalinowski J."/>
            <person name="Ruckert C."/>
        </authorList>
    </citation>
    <scope>NUCLEOTIDE SEQUENCE</scope>
    <source>
        <strain evidence="7">JCM 3093</strain>
    </source>
</reference>
<dbReference type="InterPro" id="IPR003593">
    <property type="entry name" value="AAA+_ATPase"/>
</dbReference>
<dbReference type="InterPro" id="IPR050130">
    <property type="entry name" value="ClpA_ClpB"/>
</dbReference>
<dbReference type="RefSeq" id="WP_191896057.1">
    <property type="nucleotide sequence ID" value="NZ_BMQD01000012.1"/>
</dbReference>
<accession>A0AA37F5F8</accession>
<reference evidence="7" key="2">
    <citation type="submission" date="2022-09" db="EMBL/GenBank/DDBJ databases">
        <authorList>
            <person name="Sun Q."/>
            <person name="Ohkuma M."/>
        </authorList>
    </citation>
    <scope>NUCLEOTIDE SEQUENCE</scope>
    <source>
        <strain evidence="7">JCM 3093</strain>
    </source>
</reference>
<dbReference type="Gene3D" id="1.10.8.60">
    <property type="match status" value="2"/>
</dbReference>
<dbReference type="GO" id="GO:0005737">
    <property type="term" value="C:cytoplasm"/>
    <property type="evidence" value="ECO:0007669"/>
    <property type="project" value="TreeGrafter"/>
</dbReference>
<evidence type="ECO:0000313" key="8">
    <source>
        <dbReference type="Proteomes" id="UP000627984"/>
    </source>
</evidence>
<dbReference type="InterPro" id="IPR019489">
    <property type="entry name" value="Clp_ATPase_C"/>
</dbReference>
<dbReference type="PRINTS" id="PR00300">
    <property type="entry name" value="CLPPROTEASEA"/>
</dbReference>
<evidence type="ECO:0000259" key="6">
    <source>
        <dbReference type="PROSITE" id="PS51903"/>
    </source>
</evidence>
<dbReference type="PROSITE" id="PS51903">
    <property type="entry name" value="CLP_R"/>
    <property type="match status" value="1"/>
</dbReference>
<evidence type="ECO:0000256" key="5">
    <source>
        <dbReference type="PROSITE-ProRule" id="PRU01251"/>
    </source>
</evidence>
<dbReference type="GO" id="GO:0034605">
    <property type="term" value="P:cellular response to heat"/>
    <property type="evidence" value="ECO:0007669"/>
    <property type="project" value="TreeGrafter"/>
</dbReference>
<dbReference type="InterPro" id="IPR041546">
    <property type="entry name" value="ClpA/ClpB_AAA_lid"/>
</dbReference>
<dbReference type="InterPro" id="IPR003959">
    <property type="entry name" value="ATPase_AAA_core"/>
</dbReference>
<dbReference type="SMART" id="SM00382">
    <property type="entry name" value="AAA"/>
    <property type="match status" value="2"/>
</dbReference>
<keyword evidence="3" id="KW-0067">ATP-binding</keyword>
<dbReference type="GO" id="GO:0016887">
    <property type="term" value="F:ATP hydrolysis activity"/>
    <property type="evidence" value="ECO:0007669"/>
    <property type="project" value="InterPro"/>
</dbReference>
<name>A0AA37F5F8_9ACTN</name>
<dbReference type="Pfam" id="PF10431">
    <property type="entry name" value="ClpB_D2-small"/>
    <property type="match status" value="1"/>
</dbReference>
<evidence type="ECO:0000256" key="3">
    <source>
        <dbReference type="ARBA" id="ARBA00022840"/>
    </source>
</evidence>
<dbReference type="CDD" id="cd19499">
    <property type="entry name" value="RecA-like_ClpB_Hsp104-like"/>
    <property type="match status" value="1"/>
</dbReference>
<gene>
    <name evidence="7" type="ORF">GCM10010126_39640</name>
</gene>
<dbReference type="FunFam" id="3.40.50.300:FF:000010">
    <property type="entry name" value="Chaperone clpB 1, putative"/>
    <property type="match status" value="1"/>
</dbReference>
<dbReference type="PANTHER" id="PTHR11638">
    <property type="entry name" value="ATP-DEPENDENT CLP PROTEASE"/>
    <property type="match status" value="1"/>
</dbReference>
<comment type="caution">
    <text evidence="7">The sequence shown here is derived from an EMBL/GenBank/DDBJ whole genome shotgun (WGS) entry which is preliminary data.</text>
</comment>
<evidence type="ECO:0000256" key="1">
    <source>
        <dbReference type="ARBA" id="ARBA00022737"/>
    </source>
</evidence>
<evidence type="ECO:0000313" key="7">
    <source>
        <dbReference type="EMBL" id="GGK76466.1"/>
    </source>
</evidence>
<evidence type="ECO:0000256" key="4">
    <source>
        <dbReference type="ARBA" id="ARBA00023186"/>
    </source>
</evidence>
<dbReference type="InterPro" id="IPR036628">
    <property type="entry name" value="Clp_N_dom_sf"/>
</dbReference>
<dbReference type="Pfam" id="PF00004">
    <property type="entry name" value="AAA"/>
    <property type="match status" value="1"/>
</dbReference>
<dbReference type="GO" id="GO:0005524">
    <property type="term" value="F:ATP binding"/>
    <property type="evidence" value="ECO:0007669"/>
    <property type="project" value="UniProtKB-KW"/>
</dbReference>
<keyword evidence="1 5" id="KW-0677">Repeat</keyword>
<dbReference type="EMBL" id="BMQD01000012">
    <property type="protein sequence ID" value="GGK76466.1"/>
    <property type="molecule type" value="Genomic_DNA"/>
</dbReference>
<organism evidence="7 8">
    <name type="scientific">Planomonospora parontospora</name>
    <dbReference type="NCBI Taxonomy" id="58119"/>
    <lineage>
        <taxon>Bacteria</taxon>
        <taxon>Bacillati</taxon>
        <taxon>Actinomycetota</taxon>
        <taxon>Actinomycetes</taxon>
        <taxon>Streptosporangiales</taxon>
        <taxon>Streptosporangiaceae</taxon>
        <taxon>Planomonospora</taxon>
    </lineage>
</organism>
<dbReference type="InterPro" id="IPR027417">
    <property type="entry name" value="P-loop_NTPase"/>
</dbReference>
<evidence type="ECO:0000256" key="2">
    <source>
        <dbReference type="ARBA" id="ARBA00022741"/>
    </source>
</evidence>
<keyword evidence="2" id="KW-0547">Nucleotide-binding</keyword>
<dbReference type="FunFam" id="3.40.50.300:FF:000025">
    <property type="entry name" value="ATP-dependent Clp protease subunit"/>
    <property type="match status" value="1"/>
</dbReference>